<name>A0A2R4WGI4_9HYPH</name>
<organism evidence="1 2">
    <name type="scientific">Methylobacterium currus</name>
    <dbReference type="NCBI Taxonomy" id="2051553"/>
    <lineage>
        <taxon>Bacteria</taxon>
        <taxon>Pseudomonadati</taxon>
        <taxon>Pseudomonadota</taxon>
        <taxon>Alphaproteobacteria</taxon>
        <taxon>Hyphomicrobiales</taxon>
        <taxon>Methylobacteriaceae</taxon>
        <taxon>Methylobacterium</taxon>
    </lineage>
</organism>
<evidence type="ECO:0000313" key="1">
    <source>
        <dbReference type="EMBL" id="AWB20643.1"/>
    </source>
</evidence>
<dbReference type="Proteomes" id="UP000244755">
    <property type="component" value="Chromosome 1"/>
</dbReference>
<accession>A0A2R4WGI4</accession>
<reference evidence="1 2" key="1">
    <citation type="submission" date="2018-04" db="EMBL/GenBank/DDBJ databases">
        <title>Methylobacterium sp. PR1016A genome.</title>
        <authorList>
            <person name="Park W."/>
        </authorList>
    </citation>
    <scope>NUCLEOTIDE SEQUENCE [LARGE SCALE GENOMIC DNA]</scope>
    <source>
        <strain evidence="1 2">PR1016A</strain>
    </source>
</reference>
<keyword evidence="2" id="KW-1185">Reference proteome</keyword>
<protein>
    <submittedName>
        <fullName evidence="1">Uncharacterized protein</fullName>
    </submittedName>
</protein>
<evidence type="ECO:0000313" key="2">
    <source>
        <dbReference type="Proteomes" id="UP000244755"/>
    </source>
</evidence>
<dbReference type="EMBL" id="CP028843">
    <property type="protein sequence ID" value="AWB20643.1"/>
    <property type="molecule type" value="Genomic_DNA"/>
</dbReference>
<dbReference type="RefSeq" id="WP_099952542.1">
    <property type="nucleotide sequence ID" value="NZ_CP028843.1"/>
</dbReference>
<dbReference type="OrthoDB" id="7869901at2"/>
<dbReference type="KEGG" id="mee:DA075_06650"/>
<dbReference type="AlphaFoldDB" id="A0A2R4WGI4"/>
<proteinExistence type="predicted"/>
<gene>
    <name evidence="1" type="ORF">DA075_06650</name>
</gene>
<sequence>MKVSDWPLPEVRIVCTKCGLESALPREALAVVFGEDADLFTIRAEMTAGCVPTKNEVCQSKLADALLVQAILEPDEAKVVDPSLLPAAREWRETLGLASPESEESEAA</sequence>